<evidence type="ECO:0000256" key="1">
    <source>
        <dbReference type="SAM" id="MobiDB-lite"/>
    </source>
</evidence>
<evidence type="ECO:0000313" key="2">
    <source>
        <dbReference type="EMBL" id="PZO98724.1"/>
    </source>
</evidence>
<comment type="caution">
    <text evidence="2">The sequence shown here is derived from an EMBL/GenBank/DDBJ whole genome shotgun (WGS) entry which is preliminary data.</text>
</comment>
<dbReference type="AlphaFoldDB" id="A0A2W5AW65"/>
<sequence>MTWISKNLTLDLLAIGIHAMQKTFDRIKEEPDTQAPWPQQEAPAAAPHPVEEAPAPKEEPAAAPAPEPTPEPQEAETPDLLPEAQNTLRAISMDEGPGWITGTLFPHFNVQSLTDVPADKLPELITMAEKHRKGD</sequence>
<feature type="compositionally biased region" description="Low complexity" evidence="1">
    <location>
        <begin position="33"/>
        <end position="48"/>
    </location>
</feature>
<name>A0A2W5AW65_9CORY</name>
<evidence type="ECO:0000313" key="3">
    <source>
        <dbReference type="Proteomes" id="UP000249451"/>
    </source>
</evidence>
<feature type="region of interest" description="Disordered" evidence="1">
    <location>
        <begin position="25"/>
        <end position="94"/>
    </location>
</feature>
<gene>
    <name evidence="2" type="ORF">DI609_09915</name>
</gene>
<dbReference type="EMBL" id="QFNY01000259">
    <property type="protein sequence ID" value="PZO98724.1"/>
    <property type="molecule type" value="Genomic_DNA"/>
</dbReference>
<reference evidence="2 3" key="1">
    <citation type="submission" date="2017-11" db="EMBL/GenBank/DDBJ databases">
        <title>Infants hospitalized years apart are colonized by the same room-sourced microbial strains.</title>
        <authorList>
            <person name="Brooks B."/>
            <person name="Olm M.R."/>
            <person name="Firek B.A."/>
            <person name="Baker R."/>
            <person name="Thomas B.C."/>
            <person name="Morowitz M.J."/>
            <person name="Banfield J.F."/>
        </authorList>
    </citation>
    <scope>NUCLEOTIDE SEQUENCE [LARGE SCALE GENOMIC DNA]</scope>
    <source>
        <strain evidence="2">S2_012_000_R3_87</strain>
    </source>
</reference>
<organism evidence="2 3">
    <name type="scientific">Corynebacterium urealyticum</name>
    <dbReference type="NCBI Taxonomy" id="43771"/>
    <lineage>
        <taxon>Bacteria</taxon>
        <taxon>Bacillati</taxon>
        <taxon>Actinomycetota</taxon>
        <taxon>Actinomycetes</taxon>
        <taxon>Mycobacteriales</taxon>
        <taxon>Corynebacteriaceae</taxon>
        <taxon>Corynebacterium</taxon>
    </lineage>
</organism>
<feature type="compositionally biased region" description="Basic and acidic residues" evidence="1">
    <location>
        <begin position="49"/>
        <end position="60"/>
    </location>
</feature>
<protein>
    <submittedName>
        <fullName evidence="2">Uncharacterized protein</fullName>
    </submittedName>
</protein>
<proteinExistence type="predicted"/>
<dbReference type="Proteomes" id="UP000249451">
    <property type="component" value="Unassembled WGS sequence"/>
</dbReference>
<accession>A0A2W5AW65</accession>